<dbReference type="GO" id="GO:0003676">
    <property type="term" value="F:nucleic acid binding"/>
    <property type="evidence" value="ECO:0007669"/>
    <property type="project" value="InterPro"/>
</dbReference>
<organism evidence="2 3">
    <name type="scientific">Paenibacillus albilobatus</name>
    <dbReference type="NCBI Taxonomy" id="2716884"/>
    <lineage>
        <taxon>Bacteria</taxon>
        <taxon>Bacillati</taxon>
        <taxon>Bacillota</taxon>
        <taxon>Bacilli</taxon>
        <taxon>Bacillales</taxon>
        <taxon>Paenibacillaceae</taxon>
        <taxon>Paenibacillus</taxon>
    </lineage>
</organism>
<feature type="region of interest" description="Disordered" evidence="1">
    <location>
        <begin position="196"/>
        <end position="230"/>
    </location>
</feature>
<dbReference type="SUPFAM" id="SSF53098">
    <property type="entry name" value="Ribonuclease H-like"/>
    <property type="match status" value="1"/>
</dbReference>
<evidence type="ECO:0000313" key="2">
    <source>
        <dbReference type="EMBL" id="GIO33691.1"/>
    </source>
</evidence>
<comment type="caution">
    <text evidence="2">The sequence shown here is derived from an EMBL/GenBank/DDBJ whole genome shotgun (WGS) entry which is preliminary data.</text>
</comment>
<dbReference type="Proteomes" id="UP000679779">
    <property type="component" value="Unassembled WGS sequence"/>
</dbReference>
<accession>A0A919XK46</accession>
<dbReference type="InterPro" id="IPR012337">
    <property type="entry name" value="RNaseH-like_sf"/>
</dbReference>
<dbReference type="InterPro" id="IPR036397">
    <property type="entry name" value="RNaseH_sf"/>
</dbReference>
<dbReference type="RefSeq" id="WP_212958564.1">
    <property type="nucleotide sequence ID" value="NZ_BORQ01000007.1"/>
</dbReference>
<protein>
    <submittedName>
        <fullName evidence="2">Uncharacterized protein</fullName>
    </submittedName>
</protein>
<sequence>MTRFIGIDPATNTGVVILGANGNPIREVVLKGKGKSAPGGITQEQRVSLENQVYSILKPDDVVMKEGIANGNKMLITTAKIHGGIESMITRRGLKYDEVAPNAVKKFVNVSGWIGEPGSKQRLEGDAKKEAMAAAALEHFGYSNPRHDVVDAYIIAKIGEAVYRVRSGEKTLDDFKLDYQREVIWSIIDPTGYKEYEKTRKKKSKKSNKRPGKPAAAGSHTHSAEQPFLF</sequence>
<dbReference type="EMBL" id="BORQ01000007">
    <property type="protein sequence ID" value="GIO33691.1"/>
    <property type="molecule type" value="Genomic_DNA"/>
</dbReference>
<proteinExistence type="predicted"/>
<dbReference type="AlphaFoldDB" id="A0A919XK46"/>
<reference evidence="2" key="1">
    <citation type="submission" date="2021-03" db="EMBL/GenBank/DDBJ databases">
        <title>Antimicrobial resistance genes in bacteria isolated from Japanese honey, and their potential for conferring macrolide and lincosamide resistance in the American foulbrood pathogen Paenibacillus larvae.</title>
        <authorList>
            <person name="Okamoto M."/>
            <person name="Kumagai M."/>
            <person name="Kanamori H."/>
            <person name="Takamatsu D."/>
        </authorList>
    </citation>
    <scope>NUCLEOTIDE SEQUENCE</scope>
    <source>
        <strain evidence="2">J2TS6</strain>
    </source>
</reference>
<dbReference type="Gene3D" id="3.30.420.10">
    <property type="entry name" value="Ribonuclease H-like superfamily/Ribonuclease H"/>
    <property type="match status" value="1"/>
</dbReference>
<evidence type="ECO:0000256" key="1">
    <source>
        <dbReference type="SAM" id="MobiDB-lite"/>
    </source>
</evidence>
<name>A0A919XK46_9BACL</name>
<gene>
    <name evidence="2" type="ORF">J2TS6_48320</name>
</gene>
<feature type="compositionally biased region" description="Basic residues" evidence="1">
    <location>
        <begin position="199"/>
        <end position="212"/>
    </location>
</feature>
<keyword evidence="3" id="KW-1185">Reference proteome</keyword>
<evidence type="ECO:0000313" key="3">
    <source>
        <dbReference type="Proteomes" id="UP000679779"/>
    </source>
</evidence>